<keyword evidence="3 4" id="KW-0067">ATP-binding</keyword>
<evidence type="ECO:0000256" key="3">
    <source>
        <dbReference type="ARBA" id="ARBA00022840"/>
    </source>
</evidence>
<dbReference type="Pfam" id="PF02655">
    <property type="entry name" value="ATP-grasp_3"/>
    <property type="match status" value="1"/>
</dbReference>
<proteinExistence type="predicted"/>
<reference evidence="6 7" key="1">
    <citation type="journal article" date="2019" name="Int. J. Syst. Evol. Microbiol.">
        <title>The Global Catalogue of Microorganisms (GCM) 10K type strain sequencing project: providing services to taxonomists for standard genome sequencing and annotation.</title>
        <authorList>
            <consortium name="The Broad Institute Genomics Platform"/>
            <consortium name="The Broad Institute Genome Sequencing Center for Infectious Disease"/>
            <person name="Wu L."/>
            <person name="Ma J."/>
        </authorList>
    </citation>
    <scope>NUCLEOTIDE SEQUENCE [LARGE SCALE GENOMIC DNA]</scope>
    <source>
        <strain evidence="6 7">JCM 15591</strain>
    </source>
</reference>
<dbReference type="InterPro" id="IPR052032">
    <property type="entry name" value="ATP-dep_AA_Ligase"/>
</dbReference>
<dbReference type="PANTHER" id="PTHR43585:SF2">
    <property type="entry name" value="ATP-GRASP ENZYME FSQD"/>
    <property type="match status" value="1"/>
</dbReference>
<evidence type="ECO:0000313" key="7">
    <source>
        <dbReference type="Proteomes" id="UP001501475"/>
    </source>
</evidence>
<protein>
    <submittedName>
        <fullName evidence="6">ATP-grasp domain-containing protein</fullName>
    </submittedName>
</protein>
<evidence type="ECO:0000256" key="1">
    <source>
        <dbReference type="ARBA" id="ARBA00022598"/>
    </source>
</evidence>
<feature type="domain" description="ATP-grasp" evidence="5">
    <location>
        <begin position="115"/>
        <end position="309"/>
    </location>
</feature>
<keyword evidence="1" id="KW-0436">Ligase</keyword>
<dbReference type="InterPro" id="IPR013815">
    <property type="entry name" value="ATP_grasp_subdomain_1"/>
</dbReference>
<gene>
    <name evidence="6" type="ORF">GCM10009810_35770</name>
</gene>
<evidence type="ECO:0000259" key="5">
    <source>
        <dbReference type="PROSITE" id="PS50975"/>
    </source>
</evidence>
<keyword evidence="7" id="KW-1185">Reference proteome</keyword>
<dbReference type="InterPro" id="IPR011761">
    <property type="entry name" value="ATP-grasp"/>
</dbReference>
<dbReference type="Gene3D" id="3.40.50.20">
    <property type="match status" value="1"/>
</dbReference>
<keyword evidence="2 4" id="KW-0547">Nucleotide-binding</keyword>
<dbReference type="Proteomes" id="UP001501475">
    <property type="component" value="Unassembled WGS sequence"/>
</dbReference>
<dbReference type="SUPFAM" id="SSF56059">
    <property type="entry name" value="Glutathione synthetase ATP-binding domain-like"/>
    <property type="match status" value="1"/>
</dbReference>
<evidence type="ECO:0000313" key="6">
    <source>
        <dbReference type="EMBL" id="GAA1775533.1"/>
    </source>
</evidence>
<dbReference type="PROSITE" id="PS50975">
    <property type="entry name" value="ATP_GRASP"/>
    <property type="match status" value="1"/>
</dbReference>
<organism evidence="6 7">
    <name type="scientific">Nostocoides vanveenii</name>
    <dbReference type="NCBI Taxonomy" id="330835"/>
    <lineage>
        <taxon>Bacteria</taxon>
        <taxon>Bacillati</taxon>
        <taxon>Actinomycetota</taxon>
        <taxon>Actinomycetes</taxon>
        <taxon>Micrococcales</taxon>
        <taxon>Intrasporangiaceae</taxon>
        <taxon>Nostocoides</taxon>
    </lineage>
</organism>
<dbReference type="Gene3D" id="3.30.1490.20">
    <property type="entry name" value="ATP-grasp fold, A domain"/>
    <property type="match status" value="1"/>
</dbReference>
<sequence length="403" mass="44636">MNIVMISPGFPLEQAYFTRALAQTGAQVIGVGDQPVHALPREAQAHLAHYEHVALADESAVLAALDGLSAYVHIDRVECLWEPYVVLAARIREHLGLPGMSVEQATWFRDKEAMKRVLDAAGIRTPRHTSASNAAEIWAAAERIGYPLIVKPIAGAGSADTYRVDSAEQLAQVQPMIGHVPLVSVEEFIDGEEFTYDTVCGRGEILFENVCWYLPRPLQQRSHEWISPVTMVLSDLADPRLADGIAMGRAVIESLGFTDGFTHMEWYRKADGEVVFGEIGARPPGARTVDLMNYATDGDLFATWAQAITTGSAPPLTNKFNCASMFKRAEGRGRITHIEGLERLLREEGEHVCVVDLLPIGAQRRDWRATLLSDGMIIYRHMDLGQTLRISDRFANELRLYAE</sequence>
<dbReference type="InterPro" id="IPR041472">
    <property type="entry name" value="BL00235/CARNS1_N"/>
</dbReference>
<accession>A0ABN2L516</accession>
<comment type="caution">
    <text evidence="6">The sequence shown here is derived from an EMBL/GenBank/DDBJ whole genome shotgun (WGS) entry which is preliminary data.</text>
</comment>
<evidence type="ECO:0000256" key="4">
    <source>
        <dbReference type="PROSITE-ProRule" id="PRU00409"/>
    </source>
</evidence>
<evidence type="ECO:0000256" key="2">
    <source>
        <dbReference type="ARBA" id="ARBA00022741"/>
    </source>
</evidence>
<name>A0ABN2L516_9MICO</name>
<dbReference type="EMBL" id="BAAAPN010000104">
    <property type="protein sequence ID" value="GAA1775533.1"/>
    <property type="molecule type" value="Genomic_DNA"/>
</dbReference>
<dbReference type="Gene3D" id="3.30.470.20">
    <property type="entry name" value="ATP-grasp fold, B domain"/>
    <property type="match status" value="1"/>
</dbReference>
<dbReference type="Pfam" id="PF18130">
    <property type="entry name" value="ATPgrasp_N"/>
    <property type="match status" value="1"/>
</dbReference>
<dbReference type="PANTHER" id="PTHR43585">
    <property type="entry name" value="FUMIPYRROLE BIOSYNTHESIS PROTEIN C"/>
    <property type="match status" value="1"/>
</dbReference>
<dbReference type="RefSeq" id="WP_344068924.1">
    <property type="nucleotide sequence ID" value="NZ_BAAAPN010000104.1"/>
</dbReference>
<dbReference type="InterPro" id="IPR003806">
    <property type="entry name" value="ATP-grasp_PylC-type"/>
</dbReference>